<dbReference type="EMBL" id="CM004402">
    <property type="protein sequence ID" value="KAG8635195.1"/>
    <property type="molecule type" value="Genomic_DNA"/>
</dbReference>
<evidence type="ECO:0000313" key="1">
    <source>
        <dbReference type="EMBL" id="KAG8635195.1"/>
    </source>
</evidence>
<dbReference type="Proteomes" id="UP000091857">
    <property type="component" value="Chromosome 16"/>
</dbReference>
<comment type="caution">
    <text evidence="1">The sequence shown here is derived from an EMBL/GenBank/DDBJ whole genome shotgun (WGS) entry which is preliminary data.</text>
</comment>
<gene>
    <name evidence="1" type="ORF">MANES_16G005700v8</name>
</gene>
<sequence length="538" mass="60650">MMHLAGIAQLGERQTEDLKVLLDNGLVRLTILKPHGYLTGIKYGGLDNLLDLKSSQSSRGYWDINWSFPGGQERYQILRGAVHSVVEMSNDCLETRMVFKLRREKFHYMAISDEKQRIMPMPEDLLPGRGKQLIVPESVLLVNPINPDPRGEGSIIHEFRNGGPTKQNLTAHTGPDCLAMFHGTHYIGDEILAHFQEGEEWRKTFGPFFVYLNSTNNVSNAYNLWEDAKKQRLLEEAAWPYEFVSSSYYLTAKGLGSATGRLYVQDRFISGSLIPAKRAYVGLLAARTAGAWHTESKDYQLWVQTDSNGYFTIKNVIPGVYGLHGWVPGFIGSETQLGNLTYVPRRDGPTVWEIGFPDRTALGYYVPDVNPALFRQYGLWDRYPDMHPLSDQTFTIGINNPKKEWFFAHVDTDNKYLPLTWTIKFYLDSVTSGTYKLRLAIASATRSDLEDCKCIVYVNGMDLEHMVFQVMNLGTECSFIGVSSSLLVKGDNSMFLTQARSGDALCGILYDYIRLEAPLPSGNSCGSEEGFDLDEKLI</sequence>
<protein>
    <submittedName>
        <fullName evidence="1">Uncharacterized protein</fullName>
    </submittedName>
</protein>
<evidence type="ECO:0000313" key="2">
    <source>
        <dbReference type="Proteomes" id="UP000091857"/>
    </source>
</evidence>
<name>A0ACB7G618_MANES</name>
<proteinExistence type="predicted"/>
<organism evidence="1 2">
    <name type="scientific">Manihot esculenta</name>
    <name type="common">Cassava</name>
    <name type="synonym">Jatropha manihot</name>
    <dbReference type="NCBI Taxonomy" id="3983"/>
    <lineage>
        <taxon>Eukaryota</taxon>
        <taxon>Viridiplantae</taxon>
        <taxon>Streptophyta</taxon>
        <taxon>Embryophyta</taxon>
        <taxon>Tracheophyta</taxon>
        <taxon>Spermatophyta</taxon>
        <taxon>Magnoliopsida</taxon>
        <taxon>eudicotyledons</taxon>
        <taxon>Gunneridae</taxon>
        <taxon>Pentapetalae</taxon>
        <taxon>rosids</taxon>
        <taxon>fabids</taxon>
        <taxon>Malpighiales</taxon>
        <taxon>Euphorbiaceae</taxon>
        <taxon>Crotonoideae</taxon>
        <taxon>Manihoteae</taxon>
        <taxon>Manihot</taxon>
    </lineage>
</organism>
<keyword evidence="2" id="KW-1185">Reference proteome</keyword>
<accession>A0ACB7G618</accession>
<reference evidence="2" key="1">
    <citation type="journal article" date="2016" name="Nat. Biotechnol.">
        <title>Sequencing wild and cultivated cassava and related species reveals extensive interspecific hybridization and genetic diversity.</title>
        <authorList>
            <person name="Bredeson J.V."/>
            <person name="Lyons J.B."/>
            <person name="Prochnik S.E."/>
            <person name="Wu G.A."/>
            <person name="Ha C.M."/>
            <person name="Edsinger-Gonzales E."/>
            <person name="Grimwood J."/>
            <person name="Schmutz J."/>
            <person name="Rabbi I.Y."/>
            <person name="Egesi C."/>
            <person name="Nauluvula P."/>
            <person name="Lebot V."/>
            <person name="Ndunguru J."/>
            <person name="Mkamilo G."/>
            <person name="Bart R.S."/>
            <person name="Setter T.L."/>
            <person name="Gleadow R.M."/>
            <person name="Kulakow P."/>
            <person name="Ferguson M.E."/>
            <person name="Rounsley S."/>
            <person name="Rokhsar D.S."/>
        </authorList>
    </citation>
    <scope>NUCLEOTIDE SEQUENCE [LARGE SCALE GENOMIC DNA]</scope>
    <source>
        <strain evidence="2">cv. AM560-2</strain>
    </source>
</reference>